<evidence type="ECO:0000256" key="3">
    <source>
        <dbReference type="SAM" id="Phobius"/>
    </source>
</evidence>
<organism evidence="5 6">
    <name type="scientific">Dorcoceras hygrometricum</name>
    <dbReference type="NCBI Taxonomy" id="472368"/>
    <lineage>
        <taxon>Eukaryota</taxon>
        <taxon>Viridiplantae</taxon>
        <taxon>Streptophyta</taxon>
        <taxon>Embryophyta</taxon>
        <taxon>Tracheophyta</taxon>
        <taxon>Spermatophyta</taxon>
        <taxon>Magnoliopsida</taxon>
        <taxon>eudicotyledons</taxon>
        <taxon>Gunneridae</taxon>
        <taxon>Pentapetalae</taxon>
        <taxon>asterids</taxon>
        <taxon>lamiids</taxon>
        <taxon>Lamiales</taxon>
        <taxon>Gesneriaceae</taxon>
        <taxon>Didymocarpoideae</taxon>
        <taxon>Trichosporeae</taxon>
        <taxon>Loxocarpinae</taxon>
        <taxon>Dorcoceras</taxon>
    </lineage>
</organism>
<keyword evidence="2" id="KW-0460">Magnesium</keyword>
<dbReference type="GO" id="GO:0005886">
    <property type="term" value="C:plasma membrane"/>
    <property type="evidence" value="ECO:0007669"/>
    <property type="project" value="TreeGrafter"/>
</dbReference>
<dbReference type="InterPro" id="IPR059000">
    <property type="entry name" value="ATPase_P-type_domA"/>
</dbReference>
<evidence type="ECO:0000256" key="2">
    <source>
        <dbReference type="ARBA" id="ARBA00022842"/>
    </source>
</evidence>
<dbReference type="OrthoDB" id="116380at2759"/>
<dbReference type="PANTHER" id="PTHR24093">
    <property type="entry name" value="CATION TRANSPORTING ATPASE"/>
    <property type="match status" value="1"/>
</dbReference>
<dbReference type="GO" id="GO:0005388">
    <property type="term" value="F:P-type calcium transporter activity"/>
    <property type="evidence" value="ECO:0007669"/>
    <property type="project" value="TreeGrafter"/>
</dbReference>
<feature type="transmembrane region" description="Helical" evidence="3">
    <location>
        <begin position="295"/>
        <end position="314"/>
    </location>
</feature>
<dbReference type="InterPro" id="IPR008250">
    <property type="entry name" value="ATPase_P-typ_transduc_dom_A_sf"/>
</dbReference>
<dbReference type="GO" id="GO:0012505">
    <property type="term" value="C:endomembrane system"/>
    <property type="evidence" value="ECO:0007669"/>
    <property type="project" value="UniProtKB-SubCell"/>
</dbReference>
<evidence type="ECO:0000256" key="1">
    <source>
        <dbReference type="ARBA" id="ARBA00004127"/>
    </source>
</evidence>
<evidence type="ECO:0000313" key="5">
    <source>
        <dbReference type="EMBL" id="KZV25936.1"/>
    </source>
</evidence>
<keyword evidence="3" id="KW-0472">Membrane</keyword>
<dbReference type="SUPFAM" id="SSF81653">
    <property type="entry name" value="Calcium ATPase, transduction domain A"/>
    <property type="match status" value="1"/>
</dbReference>
<accession>A0A2Z7AX19</accession>
<dbReference type="Gene3D" id="2.70.150.10">
    <property type="entry name" value="Calcium-transporting ATPase, cytoplasmic transduction domain A"/>
    <property type="match status" value="1"/>
</dbReference>
<comment type="subcellular location">
    <subcellularLocation>
        <location evidence="1">Endomembrane system</location>
        <topology evidence="1">Multi-pass membrane protein</topology>
    </subcellularLocation>
</comment>
<protein>
    <submittedName>
        <fullName evidence="5">Calcium-transporting ATPase 13, plasma membrane-type</fullName>
    </submittedName>
</protein>
<reference evidence="5 6" key="1">
    <citation type="journal article" date="2015" name="Proc. Natl. Acad. Sci. U.S.A.">
        <title>The resurrection genome of Boea hygrometrica: A blueprint for survival of dehydration.</title>
        <authorList>
            <person name="Xiao L."/>
            <person name="Yang G."/>
            <person name="Zhang L."/>
            <person name="Yang X."/>
            <person name="Zhao S."/>
            <person name="Ji Z."/>
            <person name="Zhou Q."/>
            <person name="Hu M."/>
            <person name="Wang Y."/>
            <person name="Chen M."/>
            <person name="Xu Y."/>
            <person name="Jin H."/>
            <person name="Xiao X."/>
            <person name="Hu G."/>
            <person name="Bao F."/>
            <person name="Hu Y."/>
            <person name="Wan P."/>
            <person name="Li L."/>
            <person name="Deng X."/>
            <person name="Kuang T."/>
            <person name="Xiang C."/>
            <person name="Zhu J.K."/>
            <person name="Oliver M.J."/>
            <person name="He Y."/>
        </authorList>
    </citation>
    <scope>NUCLEOTIDE SEQUENCE [LARGE SCALE GENOMIC DNA]</scope>
    <source>
        <strain evidence="6">cv. XS01</strain>
    </source>
</reference>
<feature type="domain" description="P-type ATPase A" evidence="4">
    <location>
        <begin position="124"/>
        <end position="165"/>
    </location>
</feature>
<proteinExistence type="predicted"/>
<keyword evidence="3" id="KW-0812">Transmembrane</keyword>
<keyword evidence="3" id="KW-1133">Transmembrane helix</keyword>
<dbReference type="AlphaFoldDB" id="A0A2Z7AX19"/>
<dbReference type="Pfam" id="PF00122">
    <property type="entry name" value="E1-E2_ATPase"/>
    <property type="match status" value="1"/>
</dbReference>
<gene>
    <name evidence="5" type="ORF">F511_08881</name>
</gene>
<dbReference type="PANTHER" id="PTHR24093:SF369">
    <property type="entry name" value="CALCIUM-TRANSPORTING ATPASE"/>
    <property type="match status" value="1"/>
</dbReference>
<keyword evidence="6" id="KW-1185">Reference proteome</keyword>
<sequence length="358" mass="39566">MATPQKSNSHVVDVPTDAGSLFNVDKEKLMQLTKNKDHVILRDWWCRWNHFSLKTHDHYGIRGTLLISTAASNFLNPTLTKSEALLLGACWLHCTPSKTWTPLSNINLNVGAYFVKAVRGSQLVVVLRNGLKQHIPVSSVLVGDVVLLHTGDEVPSDGLVLEAYGDQATKNISSEQHTGIPIGSTDMGEYKNGSNRVSDFREAAIVFGYVASESTRRAKGSEIYYRHMSRNIMTQSAYQIVVVSVLQFRGSTIFGFTHGEVDTTTFVLPIFLQVNMIIERKIEEKNIFSGIRPHFIWIIAGLMVAPFVLVKILGGSSETGLGTLGNMRCNRLFLGLSVSSSNSCLSDSSWHPTAWLLL</sequence>
<evidence type="ECO:0000259" key="4">
    <source>
        <dbReference type="Pfam" id="PF00122"/>
    </source>
</evidence>
<evidence type="ECO:0000313" key="6">
    <source>
        <dbReference type="Proteomes" id="UP000250235"/>
    </source>
</evidence>
<dbReference type="EMBL" id="KV011797">
    <property type="protein sequence ID" value="KZV25936.1"/>
    <property type="molecule type" value="Genomic_DNA"/>
</dbReference>
<dbReference type="Proteomes" id="UP000250235">
    <property type="component" value="Unassembled WGS sequence"/>
</dbReference>
<name>A0A2Z7AX19_9LAMI</name>